<dbReference type="InterPro" id="IPR003018">
    <property type="entry name" value="GAF"/>
</dbReference>
<dbReference type="Pfam" id="PF07228">
    <property type="entry name" value="SpoIIE"/>
    <property type="match status" value="1"/>
</dbReference>
<evidence type="ECO:0000313" key="3">
    <source>
        <dbReference type="EMBL" id="TCK75863.1"/>
    </source>
</evidence>
<dbReference type="EMBL" id="SMGK01000001">
    <property type="protein sequence ID" value="TCK75863.1"/>
    <property type="molecule type" value="Genomic_DNA"/>
</dbReference>
<evidence type="ECO:0000256" key="1">
    <source>
        <dbReference type="ARBA" id="ARBA00022801"/>
    </source>
</evidence>
<organism evidence="3 4">
    <name type="scientific">Acidipila rosea</name>
    <dbReference type="NCBI Taxonomy" id="768535"/>
    <lineage>
        <taxon>Bacteria</taxon>
        <taxon>Pseudomonadati</taxon>
        <taxon>Acidobacteriota</taxon>
        <taxon>Terriglobia</taxon>
        <taxon>Terriglobales</taxon>
        <taxon>Acidobacteriaceae</taxon>
        <taxon>Acidipila</taxon>
    </lineage>
</organism>
<feature type="domain" description="FHA" evidence="2">
    <location>
        <begin position="27"/>
        <end position="76"/>
    </location>
</feature>
<dbReference type="InterPro" id="IPR029016">
    <property type="entry name" value="GAF-like_dom_sf"/>
</dbReference>
<dbReference type="PROSITE" id="PS50006">
    <property type="entry name" value="FHA_DOMAIN"/>
    <property type="match status" value="1"/>
</dbReference>
<dbReference type="Proteomes" id="UP000295210">
    <property type="component" value="Unassembled WGS sequence"/>
</dbReference>
<comment type="caution">
    <text evidence="3">The sequence shown here is derived from an EMBL/GenBank/DDBJ whole genome shotgun (WGS) entry which is preliminary data.</text>
</comment>
<dbReference type="SUPFAM" id="SSF81606">
    <property type="entry name" value="PP2C-like"/>
    <property type="match status" value="1"/>
</dbReference>
<evidence type="ECO:0000313" key="4">
    <source>
        <dbReference type="Proteomes" id="UP000295210"/>
    </source>
</evidence>
<dbReference type="SMART" id="SM00331">
    <property type="entry name" value="PP2C_SIG"/>
    <property type="match status" value="1"/>
</dbReference>
<dbReference type="Gene3D" id="3.30.450.40">
    <property type="match status" value="1"/>
</dbReference>
<proteinExistence type="predicted"/>
<dbReference type="GO" id="GO:0016791">
    <property type="term" value="F:phosphatase activity"/>
    <property type="evidence" value="ECO:0007669"/>
    <property type="project" value="TreeGrafter"/>
</dbReference>
<dbReference type="InterPro" id="IPR000253">
    <property type="entry name" value="FHA_dom"/>
</dbReference>
<dbReference type="SMART" id="SM00065">
    <property type="entry name" value="GAF"/>
    <property type="match status" value="1"/>
</dbReference>
<dbReference type="InterPro" id="IPR008984">
    <property type="entry name" value="SMAD_FHA_dom_sf"/>
</dbReference>
<dbReference type="Gene3D" id="3.60.40.10">
    <property type="entry name" value="PPM-type phosphatase domain"/>
    <property type="match status" value="1"/>
</dbReference>
<dbReference type="SUPFAM" id="SSF49879">
    <property type="entry name" value="SMAD/FHA domain"/>
    <property type="match status" value="1"/>
</dbReference>
<accession>A0A4R1LG82</accession>
<keyword evidence="1" id="KW-0378">Hydrolase</keyword>
<dbReference type="AlphaFoldDB" id="A0A4R1LG82"/>
<name>A0A4R1LG82_9BACT</name>
<dbReference type="PANTHER" id="PTHR43156">
    <property type="entry name" value="STAGE II SPORULATION PROTEIN E-RELATED"/>
    <property type="match status" value="1"/>
</dbReference>
<gene>
    <name evidence="3" type="ORF">C7378_0860</name>
</gene>
<dbReference type="InterPro" id="IPR052016">
    <property type="entry name" value="Bact_Sigma-Reg"/>
</dbReference>
<dbReference type="Gene3D" id="2.60.200.20">
    <property type="match status" value="1"/>
</dbReference>
<reference evidence="3 4" key="1">
    <citation type="submission" date="2019-03" db="EMBL/GenBank/DDBJ databases">
        <title>Genomic Encyclopedia of Type Strains, Phase IV (KMG-IV): sequencing the most valuable type-strain genomes for metagenomic binning, comparative biology and taxonomic classification.</title>
        <authorList>
            <person name="Goeker M."/>
        </authorList>
    </citation>
    <scope>NUCLEOTIDE SEQUENCE [LARGE SCALE GENOMIC DNA]</scope>
    <source>
        <strain evidence="3 4">DSM 103428</strain>
    </source>
</reference>
<dbReference type="SUPFAM" id="SSF55781">
    <property type="entry name" value="GAF domain-like"/>
    <property type="match status" value="1"/>
</dbReference>
<sequence length="531" mass="57914">MPPTPNTLLLLVDGSSQREAVISHSPFTIGRSPDRDLVLPHPYISRNHAEIVFEGGQFHLVDCGSKSGCYVNSKRVTRQTLAPNDMIRLGTLEGPILRFGKAEDTTSVLGELLHQVKPASDLEKLRWFLDAARKLNMVGAVHEILISLIETTMNLTRVERGYVFLKDADGNLQLSVGRNIQMEPLQDDSTISHSAIQQAIHSASEFIVTDTLAAEAGSPSASIVAQNLRTVICIPLRKRSTERGTPVAEILGMLYLDSRQQRQTLMRVDSDLLRTIAMEAAVLVENASLASAEEAARRYREELSIAAGIQQGLMTVRMPELAYARVLAHSVPCKEIGGDFYDVIATESALYVVVADISGKGVSAALLGSTLQGLVHAQVLAGLSLPQIARFSNQYICAKSISKYATLVLLKVTPDGSVEYLNCGHVQPLRHRREKITVLRNSNLPVGLLPDAIYSSEIIQLEPGERFVLFTDGVTEAEDPSGEFFGEARLESSVLQGASIQSIFEQVQLFMDTAPANDDCTLVEVCYGQCS</sequence>
<protein>
    <submittedName>
        <fullName evidence="3">Serine phosphatase RsbU (Regulator of sigma subunit)</fullName>
    </submittedName>
</protein>
<dbReference type="CDD" id="cd00060">
    <property type="entry name" value="FHA"/>
    <property type="match status" value="1"/>
</dbReference>
<dbReference type="PANTHER" id="PTHR43156:SF2">
    <property type="entry name" value="STAGE II SPORULATION PROTEIN E"/>
    <property type="match status" value="1"/>
</dbReference>
<evidence type="ECO:0000259" key="2">
    <source>
        <dbReference type="PROSITE" id="PS50006"/>
    </source>
</evidence>
<dbReference type="Pfam" id="PF00498">
    <property type="entry name" value="FHA"/>
    <property type="match status" value="1"/>
</dbReference>
<dbReference type="Pfam" id="PF01590">
    <property type="entry name" value="GAF"/>
    <property type="match status" value="1"/>
</dbReference>
<dbReference type="SMART" id="SM00240">
    <property type="entry name" value="FHA"/>
    <property type="match status" value="1"/>
</dbReference>
<dbReference type="InterPro" id="IPR036457">
    <property type="entry name" value="PPM-type-like_dom_sf"/>
</dbReference>
<dbReference type="InterPro" id="IPR001932">
    <property type="entry name" value="PPM-type_phosphatase-like_dom"/>
</dbReference>
<keyword evidence="4" id="KW-1185">Reference proteome</keyword>
<dbReference type="RefSeq" id="WP_165876642.1">
    <property type="nucleotide sequence ID" value="NZ_SMGK01000001.1"/>
</dbReference>